<reference evidence="2 3" key="1">
    <citation type="submission" date="2018-02" db="EMBL/GenBank/DDBJ databases">
        <title>Genomic Encyclopedia of Archaeal and Bacterial Type Strains, Phase II (KMG-II): from individual species to whole genera.</title>
        <authorList>
            <person name="Goeker M."/>
        </authorList>
    </citation>
    <scope>NUCLEOTIDE SEQUENCE [LARGE SCALE GENOMIC DNA]</scope>
    <source>
        <strain evidence="2 3">DSM 18921</strain>
    </source>
</reference>
<dbReference type="Pfam" id="PF13403">
    <property type="entry name" value="Hint_2"/>
    <property type="match status" value="1"/>
</dbReference>
<evidence type="ECO:0000259" key="1">
    <source>
        <dbReference type="Pfam" id="PF13403"/>
    </source>
</evidence>
<dbReference type="Proteomes" id="UP000238338">
    <property type="component" value="Unassembled WGS sequence"/>
</dbReference>
<dbReference type="InterPro" id="IPR028992">
    <property type="entry name" value="Hedgehog/Intein_dom"/>
</dbReference>
<organism evidence="2 3">
    <name type="scientific">Albidovulum denitrificans</name>
    <dbReference type="NCBI Taxonomy" id="404881"/>
    <lineage>
        <taxon>Bacteria</taxon>
        <taxon>Pseudomonadati</taxon>
        <taxon>Pseudomonadota</taxon>
        <taxon>Alphaproteobacteria</taxon>
        <taxon>Rhodobacterales</taxon>
        <taxon>Paracoccaceae</taxon>
        <taxon>Albidovulum</taxon>
    </lineage>
</organism>
<dbReference type="AlphaFoldDB" id="A0A2S8S828"/>
<dbReference type="RefSeq" id="WP_105514277.1">
    <property type="nucleotide sequence ID" value="NZ_PVEP01000003.1"/>
</dbReference>
<protein>
    <recommendedName>
        <fullName evidence="1">Hedgehog/Intein (Hint) domain-containing protein</fullName>
    </recommendedName>
</protein>
<feature type="domain" description="Hedgehog/Intein (Hint)" evidence="1">
    <location>
        <begin position="25"/>
        <end position="59"/>
    </location>
</feature>
<dbReference type="EMBL" id="PVEP01000003">
    <property type="protein sequence ID" value="PQV56946.1"/>
    <property type="molecule type" value="Genomic_DNA"/>
</dbReference>
<accession>A0A2S8S828</accession>
<dbReference type="OrthoDB" id="6305173at2"/>
<keyword evidence="3" id="KW-1185">Reference proteome</keyword>
<evidence type="ECO:0000313" key="3">
    <source>
        <dbReference type="Proteomes" id="UP000238338"/>
    </source>
</evidence>
<name>A0A2S8S828_9RHOB</name>
<evidence type="ECO:0000313" key="2">
    <source>
        <dbReference type="EMBL" id="PQV56946.1"/>
    </source>
</evidence>
<comment type="caution">
    <text evidence="2">The sequence shown here is derived from an EMBL/GenBank/DDBJ whole genome shotgun (WGS) entry which is preliminary data.</text>
</comment>
<proteinExistence type="predicted"/>
<gene>
    <name evidence="2" type="ORF">LX70_01800</name>
</gene>
<sequence>MGRPIRDIAFWDGSGQGTRTGGLAATVRIATRRGLLPVATLRPGDLVLTRDSGYRPLRALCPLGPLPCLQVAGLWLRPGQGLLDRGPEGEEVLIPAHHLATGAPPLTRRLVFALRFDRHEILLADGQWTESAPAPGLPARRRIGGAGPVDVFPQNRKIRVAAVRRLA</sequence>